<proteinExistence type="predicted"/>
<evidence type="ECO:0000256" key="6">
    <source>
        <dbReference type="SAM" id="MobiDB-lite"/>
    </source>
</evidence>
<dbReference type="FunFam" id="3.30.160.60:FF:002343">
    <property type="entry name" value="Zinc finger protein 33A"/>
    <property type="match status" value="1"/>
</dbReference>
<organism evidence="8 9">
    <name type="scientific">Paramormyrops kingsleyae</name>
    <dbReference type="NCBI Taxonomy" id="1676925"/>
    <lineage>
        <taxon>Eukaryota</taxon>
        <taxon>Metazoa</taxon>
        <taxon>Chordata</taxon>
        <taxon>Craniata</taxon>
        <taxon>Vertebrata</taxon>
        <taxon>Euteleostomi</taxon>
        <taxon>Actinopterygii</taxon>
        <taxon>Neopterygii</taxon>
        <taxon>Teleostei</taxon>
        <taxon>Osteoglossocephala</taxon>
        <taxon>Osteoglossomorpha</taxon>
        <taxon>Osteoglossiformes</taxon>
        <taxon>Mormyridae</taxon>
        <taxon>Paramormyrops</taxon>
    </lineage>
</organism>
<keyword evidence="1" id="KW-0479">Metal-binding</keyword>
<dbReference type="Ensembl" id="ENSPKIT00000022227.1">
    <property type="protein sequence ID" value="ENSPKIP00000041194.1"/>
    <property type="gene ID" value="ENSPKIG00000017781.1"/>
</dbReference>
<dbReference type="GO" id="GO:0008270">
    <property type="term" value="F:zinc ion binding"/>
    <property type="evidence" value="ECO:0007669"/>
    <property type="project" value="UniProtKB-KW"/>
</dbReference>
<feature type="compositionally biased region" description="Polar residues" evidence="6">
    <location>
        <begin position="31"/>
        <end position="40"/>
    </location>
</feature>
<evidence type="ECO:0000256" key="3">
    <source>
        <dbReference type="ARBA" id="ARBA00022771"/>
    </source>
</evidence>
<accession>A0A3B3TEL0</accession>
<dbReference type="Pfam" id="PF00096">
    <property type="entry name" value="zf-C2H2"/>
    <property type="match status" value="1"/>
</dbReference>
<feature type="region of interest" description="Disordered" evidence="6">
    <location>
        <begin position="25"/>
        <end position="48"/>
    </location>
</feature>
<dbReference type="PANTHER" id="PTHR14196">
    <property type="entry name" value="ODD-SKIPPED - RELATED"/>
    <property type="match status" value="1"/>
</dbReference>
<dbReference type="GeneTree" id="ENSGT00940000154469"/>
<feature type="domain" description="C2H2-type" evidence="7">
    <location>
        <begin position="282"/>
        <end position="309"/>
    </location>
</feature>
<sequence length="422" mass="47241">MLTTAFLCVTEPKVKDSVHLSNSKLPKLSAPKTSLESTASHGKRCPADRREYLQGKPIGSVLSLEAGVKEISSVAVSTVTLGYVKSDPDVDDGCAMDLTKTSSPLNLVSKRIKMESHNLDYLKPEYSSDPQSPRWPETGSKESDSDVRVTIVSDSHMSVESSEEEGGHNRESEPEEEVYVKPNELYCGERRRDPEFSANGHIFQEYTGMGVAAGGSEEEGVQSRQVDMCDSLQTSASTLSLGASELSENVQGFYHCTLCKKTFSKIGSLNAHLRSHVDEKVHCCNYCGKRFGRADLLRSHKRTHTGERPFSCNLCTKSYGHPGQLRIHKRVHTEERPYCCPHCGKRFSEHNHKIGSLKVHLQSHVDEKRPFSCNLCIKSYGHPGQLQIHKRVHTEERPYFALKSGKKISYSSLRIYCMIFER</sequence>
<dbReference type="PROSITE" id="PS00028">
    <property type="entry name" value="ZINC_FINGER_C2H2_1"/>
    <property type="match status" value="4"/>
</dbReference>
<feature type="domain" description="C2H2-type" evidence="7">
    <location>
        <begin position="371"/>
        <end position="398"/>
    </location>
</feature>
<dbReference type="SUPFAM" id="SSF57667">
    <property type="entry name" value="beta-beta-alpha zinc fingers"/>
    <property type="match status" value="3"/>
</dbReference>
<dbReference type="Gene3D" id="3.30.160.60">
    <property type="entry name" value="Classic Zinc Finger"/>
    <property type="match status" value="5"/>
</dbReference>
<dbReference type="GO" id="GO:0000977">
    <property type="term" value="F:RNA polymerase II transcription regulatory region sequence-specific DNA binding"/>
    <property type="evidence" value="ECO:0007669"/>
    <property type="project" value="TreeGrafter"/>
</dbReference>
<reference evidence="8" key="1">
    <citation type="submission" date="2025-08" db="UniProtKB">
        <authorList>
            <consortium name="Ensembl"/>
        </authorList>
    </citation>
    <scope>IDENTIFICATION</scope>
</reference>
<dbReference type="Proteomes" id="UP000261540">
    <property type="component" value="Unplaced"/>
</dbReference>
<dbReference type="InterPro" id="IPR036236">
    <property type="entry name" value="Znf_C2H2_sf"/>
</dbReference>
<keyword evidence="3 5" id="KW-0863">Zinc-finger</keyword>
<feature type="domain" description="C2H2-type" evidence="7">
    <location>
        <begin position="254"/>
        <end position="281"/>
    </location>
</feature>
<dbReference type="AlphaFoldDB" id="A0A3B3TEL0"/>
<evidence type="ECO:0000256" key="4">
    <source>
        <dbReference type="ARBA" id="ARBA00022833"/>
    </source>
</evidence>
<protein>
    <recommendedName>
        <fullName evidence="7">C2H2-type domain-containing protein</fullName>
    </recommendedName>
</protein>
<keyword evidence="4" id="KW-0862">Zinc</keyword>
<dbReference type="InterPro" id="IPR050717">
    <property type="entry name" value="C2H2-ZF_Transcription_Reg"/>
</dbReference>
<evidence type="ECO:0000259" key="7">
    <source>
        <dbReference type="PROSITE" id="PS50157"/>
    </source>
</evidence>
<feature type="region of interest" description="Disordered" evidence="6">
    <location>
        <begin position="122"/>
        <end position="178"/>
    </location>
</feature>
<evidence type="ECO:0000256" key="1">
    <source>
        <dbReference type="ARBA" id="ARBA00022723"/>
    </source>
</evidence>
<dbReference type="InterPro" id="IPR013087">
    <property type="entry name" value="Znf_C2H2_type"/>
</dbReference>
<feature type="domain" description="C2H2-type" evidence="7">
    <location>
        <begin position="338"/>
        <end position="369"/>
    </location>
</feature>
<feature type="domain" description="C2H2-type" evidence="7">
    <location>
        <begin position="310"/>
        <end position="337"/>
    </location>
</feature>
<name>A0A3B3TEL0_9TELE</name>
<dbReference type="PROSITE" id="PS50157">
    <property type="entry name" value="ZINC_FINGER_C2H2_2"/>
    <property type="match status" value="5"/>
</dbReference>
<evidence type="ECO:0000256" key="2">
    <source>
        <dbReference type="ARBA" id="ARBA00022737"/>
    </source>
</evidence>
<dbReference type="PANTHER" id="PTHR14196:SF12">
    <property type="entry name" value="ZINC FINGER PROTEIN 208-LIKE"/>
    <property type="match status" value="1"/>
</dbReference>
<dbReference type="Pfam" id="PF13912">
    <property type="entry name" value="zf-C2H2_6"/>
    <property type="match status" value="2"/>
</dbReference>
<keyword evidence="2" id="KW-0677">Repeat</keyword>
<evidence type="ECO:0000256" key="5">
    <source>
        <dbReference type="PROSITE-ProRule" id="PRU00042"/>
    </source>
</evidence>
<dbReference type="GO" id="GO:0000981">
    <property type="term" value="F:DNA-binding transcription factor activity, RNA polymerase II-specific"/>
    <property type="evidence" value="ECO:0007669"/>
    <property type="project" value="TreeGrafter"/>
</dbReference>
<evidence type="ECO:0000313" key="9">
    <source>
        <dbReference type="Proteomes" id="UP000261540"/>
    </source>
</evidence>
<dbReference type="SMART" id="SM00355">
    <property type="entry name" value="ZnF_C2H2"/>
    <property type="match status" value="5"/>
</dbReference>
<keyword evidence="9" id="KW-1185">Reference proteome</keyword>
<reference evidence="8" key="2">
    <citation type="submission" date="2025-09" db="UniProtKB">
        <authorList>
            <consortium name="Ensembl"/>
        </authorList>
    </citation>
    <scope>IDENTIFICATION</scope>
</reference>
<dbReference type="GO" id="GO:0005634">
    <property type="term" value="C:nucleus"/>
    <property type="evidence" value="ECO:0007669"/>
    <property type="project" value="TreeGrafter"/>
</dbReference>
<evidence type="ECO:0000313" key="8">
    <source>
        <dbReference type="Ensembl" id="ENSPKIP00000041194.1"/>
    </source>
</evidence>
<dbReference type="FunFam" id="3.30.160.60:FF:000340">
    <property type="entry name" value="zinc finger protein 473 isoform X1"/>
    <property type="match status" value="1"/>
</dbReference>